<dbReference type="Pfam" id="PF13673">
    <property type="entry name" value="Acetyltransf_10"/>
    <property type="match status" value="1"/>
</dbReference>
<dbReference type="Proteomes" id="UP001280629">
    <property type="component" value="Unassembled WGS sequence"/>
</dbReference>
<dbReference type="PANTHER" id="PTHR43626:SF4">
    <property type="entry name" value="GCN5-RELATED N-ACETYLTRANSFERASE 2, CHLOROPLASTIC"/>
    <property type="match status" value="1"/>
</dbReference>
<gene>
    <name evidence="4" type="ORF">QT716_14280</name>
</gene>
<dbReference type="Gene3D" id="3.40.630.30">
    <property type="match status" value="1"/>
</dbReference>
<evidence type="ECO:0000313" key="5">
    <source>
        <dbReference type="Proteomes" id="UP001280629"/>
    </source>
</evidence>
<evidence type="ECO:0000256" key="2">
    <source>
        <dbReference type="ARBA" id="ARBA00023315"/>
    </source>
</evidence>
<sequence>MSITYTFKTDQLTKENIQQLFLSVEWESASHPHDLYNAILNSHSAATAWDGDRLIGLANALSDGSMAVYFHYVLTDPDYQGQGVGKEIMKMMLEKYQHMHTKVLVSYPKAAGFYKSLGFQSEESSIPMYVFSD</sequence>
<keyword evidence="2" id="KW-0012">Acyltransferase</keyword>
<dbReference type="SUPFAM" id="SSF55729">
    <property type="entry name" value="Acyl-CoA N-acyltransferases (Nat)"/>
    <property type="match status" value="1"/>
</dbReference>
<dbReference type="InterPro" id="IPR016181">
    <property type="entry name" value="Acyl_CoA_acyltransferase"/>
</dbReference>
<protein>
    <submittedName>
        <fullName evidence="4">GNAT family N-acetyltransferase</fullName>
    </submittedName>
</protein>
<dbReference type="EMBL" id="JAUBDH010000011">
    <property type="protein sequence ID" value="MDW0111188.1"/>
    <property type="molecule type" value="Genomic_DNA"/>
</dbReference>
<evidence type="ECO:0000259" key="3">
    <source>
        <dbReference type="PROSITE" id="PS51186"/>
    </source>
</evidence>
<dbReference type="InterPro" id="IPR045039">
    <property type="entry name" value="NSI-like"/>
</dbReference>
<dbReference type="InterPro" id="IPR000182">
    <property type="entry name" value="GNAT_dom"/>
</dbReference>
<comment type="caution">
    <text evidence="4">The sequence shown here is derived from an EMBL/GenBank/DDBJ whole genome shotgun (WGS) entry which is preliminary data.</text>
</comment>
<keyword evidence="1" id="KW-0808">Transferase</keyword>
<proteinExistence type="predicted"/>
<dbReference type="CDD" id="cd04301">
    <property type="entry name" value="NAT_SF"/>
    <property type="match status" value="1"/>
</dbReference>
<evidence type="ECO:0000256" key="1">
    <source>
        <dbReference type="ARBA" id="ARBA00022679"/>
    </source>
</evidence>
<organism evidence="4 5">
    <name type="scientific">Sporosarcina aquimarina</name>
    <dbReference type="NCBI Taxonomy" id="114975"/>
    <lineage>
        <taxon>Bacteria</taxon>
        <taxon>Bacillati</taxon>
        <taxon>Bacillota</taxon>
        <taxon>Bacilli</taxon>
        <taxon>Bacillales</taxon>
        <taxon>Caryophanaceae</taxon>
        <taxon>Sporosarcina</taxon>
    </lineage>
</organism>
<dbReference type="PANTHER" id="PTHR43626">
    <property type="entry name" value="ACYL-COA N-ACYLTRANSFERASE"/>
    <property type="match status" value="1"/>
</dbReference>
<evidence type="ECO:0000313" key="4">
    <source>
        <dbReference type="EMBL" id="MDW0111188.1"/>
    </source>
</evidence>
<keyword evidence="5" id="KW-1185">Reference proteome</keyword>
<dbReference type="RefSeq" id="WP_317936810.1">
    <property type="nucleotide sequence ID" value="NZ_JAUBDH010000011.1"/>
</dbReference>
<dbReference type="PROSITE" id="PS51186">
    <property type="entry name" value="GNAT"/>
    <property type="match status" value="1"/>
</dbReference>
<accession>A0ABU4G4D7</accession>
<feature type="domain" description="N-acetyltransferase" evidence="3">
    <location>
        <begin position="7"/>
        <end position="133"/>
    </location>
</feature>
<reference evidence="4 5" key="1">
    <citation type="submission" date="2023-06" db="EMBL/GenBank/DDBJ databases">
        <title>Sporosarcina sp. nov., isolated from Korean traditional fermented seafood 'Jeotgal'.</title>
        <authorList>
            <person name="Yang A.-I."/>
            <person name="Shin N.-R."/>
        </authorList>
    </citation>
    <scope>NUCLEOTIDE SEQUENCE [LARGE SCALE GENOMIC DNA]</scope>
    <source>
        <strain evidence="4 5">KCTC3840</strain>
    </source>
</reference>
<name>A0ABU4G4D7_9BACL</name>